<comment type="caution">
    <text evidence="1">The sequence shown here is derived from an EMBL/GenBank/DDBJ whole genome shotgun (WGS) entry which is preliminary data.</text>
</comment>
<evidence type="ECO:0000313" key="2">
    <source>
        <dbReference type="Proteomes" id="UP000218542"/>
    </source>
</evidence>
<dbReference type="EMBL" id="BAOS01000028">
    <property type="protein sequence ID" value="GAX62098.1"/>
    <property type="molecule type" value="Genomic_DNA"/>
</dbReference>
<proteinExistence type="predicted"/>
<keyword evidence="2" id="KW-1185">Reference proteome</keyword>
<dbReference type="AlphaFoldDB" id="A0A286U1T0"/>
<evidence type="ECO:0000313" key="1">
    <source>
        <dbReference type="EMBL" id="GAX62098.1"/>
    </source>
</evidence>
<dbReference type="Proteomes" id="UP000218542">
    <property type="component" value="Unassembled WGS sequence"/>
</dbReference>
<protein>
    <submittedName>
        <fullName evidence="1">Poly(3-hydroxyalkanoate) synthetase</fullName>
    </submittedName>
</protein>
<reference evidence="2" key="1">
    <citation type="journal article" date="2017" name="Environ. Microbiol. Rep.">
        <title>Genetic Diversity of Marine Anaerobic Ammonium-Oxidizing Bacteria as Revealed by Genomic and Proteomic Analyses of 'Candidatus Scalindua japonica'.</title>
        <authorList>
            <person name="Oshiki M."/>
            <person name="Mizuto K."/>
            <person name="Kimura Z."/>
            <person name="Kindaichi T."/>
            <person name="Satoh H."/>
            <person name="Okabe S."/>
        </authorList>
    </citation>
    <scope>NUCLEOTIDE SEQUENCE [LARGE SCALE GENOMIC DNA]</scope>
    <source>
        <strain evidence="2">husup-a2</strain>
    </source>
</reference>
<name>A0A286U1T0_9BACT</name>
<dbReference type="RefSeq" id="WP_096895472.1">
    <property type="nucleotide sequence ID" value="NZ_BAOS01000028.1"/>
</dbReference>
<organism evidence="1 2">
    <name type="scientific">Candidatus Scalindua japonica</name>
    <dbReference type="NCBI Taxonomy" id="1284222"/>
    <lineage>
        <taxon>Bacteria</taxon>
        <taxon>Pseudomonadati</taxon>
        <taxon>Planctomycetota</taxon>
        <taxon>Candidatus Brocadiia</taxon>
        <taxon>Candidatus Brocadiales</taxon>
        <taxon>Candidatus Scalinduaceae</taxon>
        <taxon>Candidatus Scalindua</taxon>
    </lineage>
</organism>
<accession>A0A286U1T0</accession>
<gene>
    <name evidence="1" type="ORF">SCALIN_C28_0300</name>
</gene>
<sequence length="81" mass="9659">MIKEQDILKLFIEFIEQQIETLEDTEHDKDVLDGLKLLLSDNVTENGEINVRSSLMNKHFHVSFTSYKDHMRRFVKEHLNN</sequence>